<dbReference type="Proteomes" id="UP000320547">
    <property type="component" value="Unassembled WGS sequence"/>
</dbReference>
<dbReference type="InterPro" id="IPR001206">
    <property type="entry name" value="Diacylglycerol_kinase_cat_dom"/>
</dbReference>
<evidence type="ECO:0000259" key="2">
    <source>
        <dbReference type="PROSITE" id="PS50146"/>
    </source>
</evidence>
<evidence type="ECO:0000313" key="3">
    <source>
        <dbReference type="EMBL" id="TWJ08778.1"/>
    </source>
</evidence>
<evidence type="ECO:0000313" key="4">
    <source>
        <dbReference type="Proteomes" id="UP000320547"/>
    </source>
</evidence>
<dbReference type="InterPro" id="IPR017438">
    <property type="entry name" value="ATP-NAD_kinase_N"/>
</dbReference>
<reference evidence="3 4" key="1">
    <citation type="submission" date="2019-07" db="EMBL/GenBank/DDBJ databases">
        <title>Genomic Encyclopedia of Archaeal and Bacterial Type Strains, Phase II (KMG-II): from individual species to whole genera.</title>
        <authorList>
            <person name="Goeker M."/>
        </authorList>
    </citation>
    <scope>NUCLEOTIDE SEQUENCE [LARGE SCALE GENOMIC DNA]</scope>
    <source>
        <strain evidence="3 4">ATCC BAA-2084</strain>
    </source>
</reference>
<dbReference type="SUPFAM" id="SSF111331">
    <property type="entry name" value="NAD kinase/diacylglycerol kinase-like"/>
    <property type="match status" value="1"/>
</dbReference>
<dbReference type="Gene3D" id="3.40.50.10330">
    <property type="entry name" value="Probable inorganic polyphosphate/atp-NAD kinase, domain 1"/>
    <property type="match status" value="1"/>
</dbReference>
<name>A0A562UT65_9SPHN</name>
<feature type="domain" description="DAGKc" evidence="2">
    <location>
        <begin position="32"/>
        <end position="164"/>
    </location>
</feature>
<comment type="caution">
    <text evidence="3">The sequence shown here is derived from an EMBL/GenBank/DDBJ whole genome shotgun (WGS) entry which is preliminary data.</text>
</comment>
<dbReference type="STRING" id="476157.GCA_001663155_00349"/>
<keyword evidence="3" id="KW-0808">Transferase</keyword>
<dbReference type="EMBL" id="VLLK01000001">
    <property type="protein sequence ID" value="TWJ08778.1"/>
    <property type="molecule type" value="Genomic_DNA"/>
</dbReference>
<keyword evidence="3" id="KW-0418">Kinase</keyword>
<dbReference type="GO" id="GO:0016301">
    <property type="term" value="F:kinase activity"/>
    <property type="evidence" value="ECO:0007669"/>
    <property type="project" value="UniProtKB-KW"/>
</dbReference>
<feature type="region of interest" description="Disordered" evidence="1">
    <location>
        <begin position="1"/>
        <end position="36"/>
    </location>
</feature>
<protein>
    <submittedName>
        <fullName evidence="3">Diacylglycerol kinase family enzyme</fullName>
    </submittedName>
</protein>
<dbReference type="Pfam" id="PF00781">
    <property type="entry name" value="DAGK_cat"/>
    <property type="match status" value="1"/>
</dbReference>
<gene>
    <name evidence="3" type="ORF">JN10_0394</name>
</gene>
<keyword evidence="4" id="KW-1185">Reference proteome</keyword>
<organism evidence="3 4">
    <name type="scientific">Altererythrobacter ishigakiensis</name>
    <dbReference type="NCBI Taxonomy" id="476157"/>
    <lineage>
        <taxon>Bacteria</taxon>
        <taxon>Pseudomonadati</taxon>
        <taxon>Pseudomonadota</taxon>
        <taxon>Alphaproteobacteria</taxon>
        <taxon>Sphingomonadales</taxon>
        <taxon>Erythrobacteraceae</taxon>
        <taxon>Altererythrobacter</taxon>
    </lineage>
</organism>
<feature type="compositionally biased region" description="Low complexity" evidence="1">
    <location>
        <begin position="18"/>
        <end position="27"/>
    </location>
</feature>
<dbReference type="OrthoDB" id="7209949at2"/>
<accession>A0A562UT65</accession>
<proteinExistence type="predicted"/>
<dbReference type="AlphaFoldDB" id="A0A562UT65"/>
<dbReference type="InterPro" id="IPR016064">
    <property type="entry name" value="NAD/diacylglycerol_kinase_sf"/>
</dbReference>
<dbReference type="PROSITE" id="PS50146">
    <property type="entry name" value="DAGK"/>
    <property type="match status" value="1"/>
</dbReference>
<evidence type="ECO:0000256" key="1">
    <source>
        <dbReference type="SAM" id="MobiDB-lite"/>
    </source>
</evidence>
<dbReference type="SMART" id="SM00046">
    <property type="entry name" value="DAGKc"/>
    <property type="match status" value="1"/>
</dbReference>
<sequence>MAGPIHEFSHLPRPRQGANSAWRASRNARADGAPPKVGLIYNPRSHHNKGQDLTSKVSPDVFVAQPGNRDQLPDALARLAERGIDLLVINGGDGTVRDVLTCGEPIFGDDWPVVAVLPKGKTNALAVDLGGPSDWTLQCALDAFENGKRIRRSPMAITPLDQPDARVLGFILGAGAFTLGTKAGQSAHKLGAFNSLAVGVTTLWGILQAVFGSRANPWRRGAKMDIRLAPNGVPLEHSGMGEADRRLILLASTLERFPGGIRPFGSLGKGLKLAVLDQISRWMTLMLPAILFERGPKNLRERGFHQLAAKSFDFELDDQFILDGEAFPAGRYRIEAGPEIEFVAP</sequence>